<dbReference type="KEGG" id="shun:DWB77_05355"/>
<dbReference type="AlphaFoldDB" id="A0A387HI29"/>
<dbReference type="InterPro" id="IPR043917">
    <property type="entry name" value="DUF5753"/>
</dbReference>
<dbReference type="InterPro" id="IPR010982">
    <property type="entry name" value="Lambda_DNA-bd_dom_sf"/>
</dbReference>
<accession>A0A387HI29</accession>
<evidence type="ECO:0000313" key="3">
    <source>
        <dbReference type="Proteomes" id="UP000271554"/>
    </source>
</evidence>
<dbReference type="EMBL" id="CP032698">
    <property type="protein sequence ID" value="AYG83159.1"/>
    <property type="molecule type" value="Genomic_DNA"/>
</dbReference>
<dbReference type="Gene3D" id="1.10.260.40">
    <property type="entry name" value="lambda repressor-like DNA-binding domains"/>
    <property type="match status" value="1"/>
</dbReference>
<dbReference type="Proteomes" id="UP000271554">
    <property type="component" value="Chromosome"/>
</dbReference>
<dbReference type="GO" id="GO:0003677">
    <property type="term" value="F:DNA binding"/>
    <property type="evidence" value="ECO:0007669"/>
    <property type="project" value="InterPro"/>
</dbReference>
<name>A0A387HI29_9ACTN</name>
<feature type="domain" description="HTH cro/C1-type" evidence="1">
    <location>
        <begin position="34"/>
        <end position="74"/>
    </location>
</feature>
<dbReference type="SUPFAM" id="SSF47413">
    <property type="entry name" value="lambda repressor-like DNA-binding domains"/>
    <property type="match status" value="1"/>
</dbReference>
<dbReference type="CDD" id="cd00093">
    <property type="entry name" value="HTH_XRE"/>
    <property type="match status" value="1"/>
</dbReference>
<protein>
    <recommendedName>
        <fullName evidence="1">HTH cro/C1-type domain-containing protein</fullName>
    </recommendedName>
</protein>
<dbReference type="Pfam" id="PF13560">
    <property type="entry name" value="HTH_31"/>
    <property type="match status" value="1"/>
</dbReference>
<dbReference type="PROSITE" id="PS50943">
    <property type="entry name" value="HTH_CROC1"/>
    <property type="match status" value="1"/>
</dbReference>
<evidence type="ECO:0000313" key="2">
    <source>
        <dbReference type="EMBL" id="AYG83159.1"/>
    </source>
</evidence>
<evidence type="ECO:0000259" key="1">
    <source>
        <dbReference type="PROSITE" id="PS50943"/>
    </source>
</evidence>
<sequence>MALRDPYRGVSEAGTFPRVSTDFQNARVALGARLRELRIAAGLDGKGVAERLGWQRSKVSRLELGKQTPTPGDLGAWAQAVGRPELTAELTGRLSGVETKYRSWRRQLVTGHRARQELAIAETADTKVIRGLEVARIPGLFQTPDYARATFAANSEFRQVVKDIDDAVRTRMRRQQALYEPGKSFRFLVWEAALYVRMCSREVHAAQLDRLVSLIGLDTIELGIVPLGAQLRRTPAHGFWIYDRRLVIVETIDTEMWLDDEDSIRLYERAWDWLAESAVYGPQAHRAIARARASLDTM</sequence>
<keyword evidence="3" id="KW-1185">Reference proteome</keyword>
<reference evidence="2 3" key="1">
    <citation type="submission" date="2018-10" db="EMBL/GenBank/DDBJ databases">
        <title>Relationship between Morphology and Antimicrobial Activity in Streptomyces.</title>
        <authorList>
            <person name="Kang H.J."/>
            <person name="Kim S.B."/>
        </authorList>
    </citation>
    <scope>NUCLEOTIDE SEQUENCE [LARGE SCALE GENOMIC DNA]</scope>
    <source>
        <strain evidence="2 3">BH38</strain>
    </source>
</reference>
<proteinExistence type="predicted"/>
<gene>
    <name evidence="2" type="ORF">DWB77_05355</name>
</gene>
<dbReference type="Pfam" id="PF19054">
    <property type="entry name" value="DUF5753"/>
    <property type="match status" value="1"/>
</dbReference>
<dbReference type="InterPro" id="IPR001387">
    <property type="entry name" value="Cro/C1-type_HTH"/>
</dbReference>
<dbReference type="SMART" id="SM00530">
    <property type="entry name" value="HTH_XRE"/>
    <property type="match status" value="1"/>
</dbReference>
<organism evidence="2 3">
    <name type="scientific">Streptomyces hundungensis</name>
    <dbReference type="NCBI Taxonomy" id="1077946"/>
    <lineage>
        <taxon>Bacteria</taxon>
        <taxon>Bacillati</taxon>
        <taxon>Actinomycetota</taxon>
        <taxon>Actinomycetes</taxon>
        <taxon>Kitasatosporales</taxon>
        <taxon>Streptomycetaceae</taxon>
        <taxon>Streptomyces</taxon>
    </lineage>
</organism>